<dbReference type="InterPro" id="IPR008638">
    <property type="entry name" value="FhaB/CdiA-like_TPS"/>
</dbReference>
<evidence type="ECO:0000313" key="3">
    <source>
        <dbReference type="EMBL" id="KAB8064835.1"/>
    </source>
</evidence>
<comment type="caution">
    <text evidence="3">The sequence shown here is derived from an EMBL/GenBank/DDBJ whole genome shotgun (WGS) entry which is preliminary data.</text>
</comment>
<dbReference type="InterPro" id="IPR008006">
    <property type="entry name" value="Peptidase_M26_N_dom"/>
</dbReference>
<evidence type="ECO:0000313" key="4">
    <source>
        <dbReference type="Proteomes" id="UP000468717"/>
    </source>
</evidence>
<dbReference type="Gene3D" id="2.160.20.10">
    <property type="entry name" value="Single-stranded right-handed beta-helix, Pectin lyase-like"/>
    <property type="match status" value="1"/>
</dbReference>
<dbReference type="InterPro" id="IPR024973">
    <property type="entry name" value="ESPR"/>
</dbReference>
<proteinExistence type="predicted"/>
<feature type="region of interest" description="Disordered" evidence="1">
    <location>
        <begin position="3088"/>
        <end position="3109"/>
    </location>
</feature>
<dbReference type="Pfam" id="PF05860">
    <property type="entry name" value="TPS"/>
    <property type="match status" value="1"/>
</dbReference>
<dbReference type="Pfam" id="PF13018">
    <property type="entry name" value="ESPR"/>
    <property type="match status" value="1"/>
</dbReference>
<feature type="domain" description="Filamentous haemagglutinin FhaB/tRNA nuclease CdiA-like TPS" evidence="2">
    <location>
        <begin position="95"/>
        <end position="207"/>
    </location>
</feature>
<reference evidence="3 4" key="1">
    <citation type="submission" date="2019-10" db="EMBL/GenBank/DDBJ databases">
        <title>Three novel species isolated from a subtropical stream in China.</title>
        <authorList>
            <person name="Lu H."/>
        </authorList>
    </citation>
    <scope>NUCLEOTIDE SEQUENCE [LARGE SCALE GENOMIC DNA]</scope>
    <source>
        <strain evidence="3 4">FT13W</strain>
    </source>
</reference>
<dbReference type="InterPro" id="IPR012334">
    <property type="entry name" value="Pectin_lyas_fold"/>
</dbReference>
<dbReference type="Pfam" id="PF18676">
    <property type="entry name" value="MBG_2"/>
    <property type="match status" value="1"/>
</dbReference>
<dbReference type="Pfam" id="PF05342">
    <property type="entry name" value="Peptidase_M26_N"/>
    <property type="match status" value="1"/>
</dbReference>
<keyword evidence="4" id="KW-1185">Reference proteome</keyword>
<dbReference type="InterPro" id="IPR011050">
    <property type="entry name" value="Pectin_lyase_fold/virulence"/>
</dbReference>
<dbReference type="GO" id="GO:0008270">
    <property type="term" value="F:zinc ion binding"/>
    <property type="evidence" value="ECO:0007669"/>
    <property type="project" value="InterPro"/>
</dbReference>
<dbReference type="InterPro" id="IPR041248">
    <property type="entry name" value="YDG"/>
</dbReference>
<evidence type="ECO:0000256" key="1">
    <source>
        <dbReference type="SAM" id="MobiDB-lite"/>
    </source>
</evidence>
<evidence type="ECO:0000259" key="2">
    <source>
        <dbReference type="SMART" id="SM00912"/>
    </source>
</evidence>
<dbReference type="SMART" id="SM00912">
    <property type="entry name" value="Haemagg_act"/>
    <property type="match status" value="1"/>
</dbReference>
<sequence length="3151" mass="304094">MLTVRAHSCASQPQLTSARYGFLDVENKLNQDYQDTAMNRIYRSIWNQATGAYAAVSENVKSAGKRSMPGSSGGGAHFALTSMAAALMLGYGSLALAGPAGGTVVAGQASINGTPGNTVIQQGSQNAVINWASFNIGKGESVQFQQPNSNAVALNRVLGNDGTTILGNLSANGKVFIVNPNGVLFGHGASVNTAGLVASTLDISNADFMAGKYQFAGNGTGKVLNQGSISAPGGYVALLGANVSNEGTIQARLGSVALAAGRAITLDVAGDGLLNVAVDRGAVGALVNNGGLIQADGGSVVLTAQAAGDLLKTVVNNTGVIEAHSIDTRGGTIKLLGDMQSGTVNAAGTLDASAPEGGNGGFIDTSAAHVKIDDGLKVTTASAKGLSGTWLIDPTDFNIAVSGGDMTGTFLSNSLKSGNVQIQSVSGGSGTQGNINVNDNINWTANKLTLTAQNNININKAMRGAGTASLALEYGQSGVAAGNLSTYNVKAEVDLPSGNNFSTKLGSNGSVTVYQVINSLGAFNSTSGNDVQGMQGNLSGNYVLGSNIDASATGSWDIGKGFVPIGSAVTPFTGKFDGLGHELYGLTINRPEMPVGMFGNIGTAGSVRNLSLSNVNISGSQAVFSASYTDIGALAGRNNGTIENVASSGAVHGSGYINMGALVGTNAGTLSNSRAAGTVVAGAYGAAGGLVGVNAAGGLIKGSSSAVATTSANYFAGGLAVFNRGTISDSYATGAISVGSAGGSYGGGLAAINDATGVVTNSYATGNVTGVSGLGGLLGRIESGGTVDNSYATGNVTGTGNNIGGLVGLSYGPIRNSYATGNVTANSTVGGVVGYNLSTMTNVYYSGKLTAGGASVGMIVGDNNGGTVTNAYFDKSLNGAIAAIGVTGNAATSNALGLTSAQMLQGSNFAGFNFTSTAGAAGNNWVIVSGDGSINGASAGTRPMLASEWSNTINSTHQLQLMAMNKAASYTLGSSFSAASTAANGNDVWGGTGFIPVGTAGSAFTGSLDGTGHIISSLNIAKAGASNVGLFGAIGSGGVVANIGLSGGSVAGGTNVGALAGSNAGTISGSFATSGVTSTSTGGGLVGSNTGTVVNSYASGAVSGGGTVGGLVGSNGGSIATSYANGSVSGVSSVGGLAGANAGSVTGSYWDTQSSSQGTSAGGTAMTTAQMKNLSNYTGAGWELAQMWVVYDGQSAPFLRSFMKQIAVRVSYDSKVYDGVAYGGGSNSVTYSNTVAGASLLGTPVYAGNATGAVNAGTYGVSASGLYSSGGQSGYAISYIDGGLVITPKSVTLSGAAVTGKVYDGTTTASISGTLNGVLAGDLANVSSAVSGTYASKNAGSNIAVTTNATLGGSAGGNYALVPVVGLTGNIGKATISGVTGIVAGNKTYDGSAAASLNTAGATFAGMVGGDSLTVSGASGSFADKNAGNGKAVSISGIVLGGLDAGNYNLTGTTASSAADISKANITGVAGIVAGNKVYDGSAAASLNTAGATFAGMVGGDSLTVSGASGSFVDKNAANGKTVNVSGMSLGGTDADNYNLLSSTTSTTANISKATIASVGGIVAGNKTYDGTAAASLNTAGATFAGMLGGDSLTVSGASGSFADKNAGNGKAVSISGIVLGGLDAGNYNLTGTTASSTADISKATISGVAGIVAGNKVYDGSAAASLNTAGATFTGMVGGDSLTVSGASGSFADKNAGNGKTVNVSGITLGGTDAGNYNLTSSTASSSANISKANINGVTGIVAENKVYDGNATASLNTAGAAFAGMVAGDSLSVSGASGSFADKNAGNGKVVSISGIALGGTDAGNYNLTGTTASSSADIGKATIASVSGLVAGNKVYDGNMTASLNTAGAAFSGMVAGDNLTVSNAVGTFSDKNAGNGKVVNVSGIVLGGTDAGNYNLASDTAASSANISAKALTLTGLSGGNKVYDGTANASLTGGTLNGLVNAETLAFIVQGASYSDKNAGTGKTITVGGVTLNDGTGLASNYTLSAPASLTGDITKATISGISGLTALDKVYNGNLNVSLSPSLAVINGKIAGDDVQLFSANGAFTDKNVGSNKTVNITNIALSGSDLGNYNFINNTASATASIRPKAVTLSGVTAGNKVYDGTTAAVLSGGTLSGMVAGETLGFSGGVGTFSDKNAGTGKLVTISGTVLQDGTGLASNYTFTSPGNVSANIGKASISSVTNVGVNNKTYDGLADATLTGVATFNGKIGNDSLTLSGSGAFGDKNAGNGKTVNVSGITLGGADAGNYTLASTTSSSVADITPKALTVTGQVAGNKVYDGNAVAQLTGGSLSGLVGDETLGIGGQTAAFSDKNAGSAKAVTVSGTTLLDGSGSASNYTVSNPTGLTASITPKALTVVGQVAGNKVYDGNAVAQLIGGSLAGLVGDETLAIGGQTAAFSDKNAGSAKAVTVSGTTLLDGSGSASNYTVSNPTGLTASITPKALTVVGQVAGNKVYDGNAVAQLISGSLSGLVGDETLAIGGQTAAFSDKNAGSAKAVTVSGTTLLDGTGAASNYTVSNPTGLTASITPKALTVTGQVAGNKVYDGNAVALLTGGSLSGLVGDETLAIGGQTAAFNDKNAGSAKAVTVSGTTLLDGSGSASNYTVSNPTGLTASITPKALTVTGQVAGNKVYDGNAVAQLTGGSLAGLVGGETLAIGGQTAAFSDKNAGSAKAVTVSGTTLFDGSGSASNYTVSNPTGLTASITPKALTVTGQVAGNKVYDGNAVAQLIGGSLSGLVGDETLAIGGQTAAFSDKNAGSAKAVTVSGTTLFDGSGSASNYTVSNPMGLTASITPASISAIAGIVAANKVYDGSTAASLNLAGASFNGMVAGDALSLASGPVVGTFGDKNAAAGKTVTISGLGLGGADAGNYVLASNLASTTADITPATLTVSASALNKVYDATTNAVVTLRDNRIGNDQLSIASNGASFGDKNAGLGKTVTVAGIRLSGADAGNYVVNSTASSTATIAQAALTVKVDNAEKDQGRANPDFSAVYSGLLGGDTLAAEVSGKLVFSTPATTASAAGNYLVSASGQASNNYALNYVDGVLKVKPTEALQSAVASVIAAVAVAPSQGNMVQADMIASGEAAPGKSSVTQEAPREAEQGAAGSAPVVQLAGNVVGNVLPGLRLSVVDSGLRLPAEAAGGPRQDSQ</sequence>
<protein>
    <submittedName>
        <fullName evidence="3">Filamentous hemagglutinin N-terminal domain-containing protein</fullName>
    </submittedName>
</protein>
<organism evidence="3 4">
    <name type="scientific">Janthinobacterium violaceinigrum</name>
    <dbReference type="NCBI Taxonomy" id="2654252"/>
    <lineage>
        <taxon>Bacteria</taxon>
        <taxon>Pseudomonadati</taxon>
        <taxon>Pseudomonadota</taxon>
        <taxon>Betaproteobacteria</taxon>
        <taxon>Burkholderiales</taxon>
        <taxon>Oxalobacteraceae</taxon>
        <taxon>Janthinobacterium</taxon>
    </lineage>
</organism>
<dbReference type="Proteomes" id="UP000468717">
    <property type="component" value="Unassembled WGS sequence"/>
</dbReference>
<dbReference type="GO" id="GO:0016020">
    <property type="term" value="C:membrane"/>
    <property type="evidence" value="ECO:0007669"/>
    <property type="project" value="InterPro"/>
</dbReference>
<accession>A0A6I1I1R6</accession>
<name>A0A6I1I1R6_9BURK</name>
<dbReference type="SUPFAM" id="SSF51126">
    <property type="entry name" value="Pectin lyase-like"/>
    <property type="match status" value="1"/>
</dbReference>
<dbReference type="GO" id="GO:0004222">
    <property type="term" value="F:metalloendopeptidase activity"/>
    <property type="evidence" value="ECO:0007669"/>
    <property type="project" value="InterPro"/>
</dbReference>
<gene>
    <name evidence="3" type="ORF">GCN75_11055</name>
</gene>
<dbReference type="Gene3D" id="3.30.160.710">
    <property type="match status" value="1"/>
</dbReference>
<dbReference type="Gene3D" id="2.160.20.110">
    <property type="match status" value="3"/>
</dbReference>
<dbReference type="NCBIfam" id="TIGR01901">
    <property type="entry name" value="adhes_NPXG"/>
    <property type="match status" value="1"/>
</dbReference>
<dbReference type="InterPro" id="IPR041286">
    <property type="entry name" value="MBG_2"/>
</dbReference>
<dbReference type="EMBL" id="WFLI01000010">
    <property type="protein sequence ID" value="KAB8064835.1"/>
    <property type="molecule type" value="Genomic_DNA"/>
</dbReference>
<dbReference type="Pfam" id="PF18657">
    <property type="entry name" value="YDG"/>
    <property type="match status" value="19"/>
</dbReference>